<dbReference type="InterPro" id="IPR000073">
    <property type="entry name" value="AB_hydrolase_1"/>
</dbReference>
<dbReference type="InterPro" id="IPR050266">
    <property type="entry name" value="AB_hydrolase_sf"/>
</dbReference>
<keyword evidence="2" id="KW-0378">Hydrolase</keyword>
<gene>
    <name evidence="2" type="ORF">E4T88_13740</name>
</gene>
<organism evidence="2 3">
    <name type="scientific">Dysgonomonas mossii</name>
    <dbReference type="NCBI Taxonomy" id="163665"/>
    <lineage>
        <taxon>Bacteria</taxon>
        <taxon>Pseudomonadati</taxon>
        <taxon>Bacteroidota</taxon>
        <taxon>Bacteroidia</taxon>
        <taxon>Bacteroidales</taxon>
        <taxon>Dysgonomonadaceae</taxon>
        <taxon>Dysgonomonas</taxon>
    </lineage>
</organism>
<dbReference type="Gene3D" id="3.40.50.1820">
    <property type="entry name" value="alpha/beta hydrolase"/>
    <property type="match status" value="1"/>
</dbReference>
<dbReference type="OrthoDB" id="9780932at2"/>
<dbReference type="PANTHER" id="PTHR43798:SF33">
    <property type="entry name" value="HYDROLASE, PUTATIVE (AFU_ORTHOLOGUE AFUA_2G14860)-RELATED"/>
    <property type="match status" value="1"/>
</dbReference>
<dbReference type="Pfam" id="PF00561">
    <property type="entry name" value="Abhydrolase_1"/>
    <property type="match status" value="1"/>
</dbReference>
<evidence type="ECO:0000313" key="2">
    <source>
        <dbReference type="EMBL" id="TFU88923.1"/>
    </source>
</evidence>
<sequence length="252" mass="28741">MAIIQINNKKIHVLEMNREASQAIVMIHGMFTNMSVFYFNIAPELAKHFHVVLYDLQSHGLSERVDCGYNLEAMSDDLIALLDVLNLKKVHLIGYSYGGLIALKTVMLYSDRVEKLSLIESPKPDEGDAPEVLQKYGNKFIDQYLNNYAESTSLQPGKRQIEKNKKLYEYLFNHTSIKEDFDIDNNLFDILSTNSIKVPTLLLYGSDSDCLLAGNLLKEIIPNSYLLEGSGDHNLPIQKPQWIIEKLLEFIK</sequence>
<dbReference type="AlphaFoldDB" id="A0A4Y9IKB9"/>
<dbReference type="Proteomes" id="UP000298285">
    <property type="component" value="Unassembled WGS sequence"/>
</dbReference>
<proteinExistence type="predicted"/>
<dbReference type="PANTHER" id="PTHR43798">
    <property type="entry name" value="MONOACYLGLYCEROL LIPASE"/>
    <property type="match status" value="1"/>
</dbReference>
<dbReference type="GO" id="GO:0016020">
    <property type="term" value="C:membrane"/>
    <property type="evidence" value="ECO:0007669"/>
    <property type="project" value="TreeGrafter"/>
</dbReference>
<accession>A0A4Y9IKB9</accession>
<dbReference type="RefSeq" id="WP_135106375.1">
    <property type="nucleotide sequence ID" value="NZ_JADGKW010000004.1"/>
</dbReference>
<dbReference type="GO" id="GO:0047372">
    <property type="term" value="F:monoacylglycerol lipase activity"/>
    <property type="evidence" value="ECO:0007669"/>
    <property type="project" value="TreeGrafter"/>
</dbReference>
<feature type="domain" description="AB hydrolase-1" evidence="1">
    <location>
        <begin position="23"/>
        <end position="169"/>
    </location>
</feature>
<evidence type="ECO:0000313" key="3">
    <source>
        <dbReference type="Proteomes" id="UP000298285"/>
    </source>
</evidence>
<dbReference type="InterPro" id="IPR029058">
    <property type="entry name" value="AB_hydrolase_fold"/>
</dbReference>
<dbReference type="GO" id="GO:0046464">
    <property type="term" value="P:acylglycerol catabolic process"/>
    <property type="evidence" value="ECO:0007669"/>
    <property type="project" value="TreeGrafter"/>
</dbReference>
<name>A0A4Y9IKB9_9BACT</name>
<reference evidence="2 3" key="1">
    <citation type="submission" date="2019-03" db="EMBL/GenBank/DDBJ databases">
        <title>Diversity of the mouse oral microbiome.</title>
        <authorList>
            <person name="Joseph S."/>
            <person name="Aduse-Opoku J."/>
            <person name="Curtis M."/>
            <person name="Wade W."/>
            <person name="Hashim A."/>
        </authorList>
    </citation>
    <scope>NUCLEOTIDE SEQUENCE [LARGE SCALE GENOMIC DNA]</scope>
    <source>
        <strain evidence="2 3">P11</strain>
    </source>
</reference>
<dbReference type="SUPFAM" id="SSF53474">
    <property type="entry name" value="alpha/beta-Hydrolases"/>
    <property type="match status" value="1"/>
</dbReference>
<dbReference type="PRINTS" id="PR00111">
    <property type="entry name" value="ABHYDROLASE"/>
</dbReference>
<protein>
    <submittedName>
        <fullName evidence="2">Alpha/beta hydrolase</fullName>
    </submittedName>
</protein>
<comment type="caution">
    <text evidence="2">The sequence shown here is derived from an EMBL/GenBank/DDBJ whole genome shotgun (WGS) entry which is preliminary data.</text>
</comment>
<dbReference type="EMBL" id="SPPK01000004">
    <property type="protein sequence ID" value="TFU88923.1"/>
    <property type="molecule type" value="Genomic_DNA"/>
</dbReference>
<evidence type="ECO:0000259" key="1">
    <source>
        <dbReference type="Pfam" id="PF00561"/>
    </source>
</evidence>